<dbReference type="Proteomes" id="UP000541352">
    <property type="component" value="Unassembled WGS sequence"/>
</dbReference>
<dbReference type="NCBIfam" id="NF041518">
    <property type="entry name" value="choice_anch_Q"/>
    <property type="match status" value="2"/>
</dbReference>
<dbReference type="InterPro" id="IPR026444">
    <property type="entry name" value="Secre_tail"/>
</dbReference>
<reference evidence="4 5" key="1">
    <citation type="submission" date="2020-08" db="EMBL/GenBank/DDBJ databases">
        <title>Genomic Encyclopedia of Type Strains, Phase IV (KMG-IV): sequencing the most valuable type-strain genomes for metagenomic binning, comparative biology and taxonomic classification.</title>
        <authorList>
            <person name="Goeker M."/>
        </authorList>
    </citation>
    <scope>NUCLEOTIDE SEQUENCE [LARGE SCALE GENOMIC DNA]</scope>
    <source>
        <strain evidence="4 5">DSM 17976</strain>
    </source>
</reference>
<feature type="chain" id="PRO_5031547783" description="Secretion system C-terminal sorting domain-containing protein" evidence="2">
    <location>
        <begin position="23"/>
        <end position="2672"/>
    </location>
</feature>
<dbReference type="Gene3D" id="2.160.20.10">
    <property type="entry name" value="Single-stranded right-handed beta-helix, Pectin lyase-like"/>
    <property type="match status" value="2"/>
</dbReference>
<dbReference type="GO" id="GO:0017056">
    <property type="term" value="F:structural constituent of nuclear pore"/>
    <property type="evidence" value="ECO:0007669"/>
    <property type="project" value="InterPro"/>
</dbReference>
<dbReference type="GO" id="GO:0006999">
    <property type="term" value="P:nuclear pore organization"/>
    <property type="evidence" value="ECO:0007669"/>
    <property type="project" value="TreeGrafter"/>
</dbReference>
<feature type="signal peptide" evidence="2">
    <location>
        <begin position="1"/>
        <end position="22"/>
    </location>
</feature>
<protein>
    <recommendedName>
        <fullName evidence="3">Secretion system C-terminal sorting domain-containing protein</fullName>
    </recommendedName>
</protein>
<comment type="caution">
    <text evidence="4">The sequence shown here is derived from an EMBL/GenBank/DDBJ whole genome shotgun (WGS) entry which is preliminary data.</text>
</comment>
<feature type="region of interest" description="Disordered" evidence="1">
    <location>
        <begin position="2554"/>
        <end position="2588"/>
    </location>
</feature>
<dbReference type="GO" id="GO:0006606">
    <property type="term" value="P:protein import into nucleus"/>
    <property type="evidence" value="ECO:0007669"/>
    <property type="project" value="TreeGrafter"/>
</dbReference>
<dbReference type="InterPro" id="IPR012334">
    <property type="entry name" value="Pectin_lyas_fold"/>
</dbReference>
<dbReference type="SUPFAM" id="SSF51126">
    <property type="entry name" value="Pectin lyase-like"/>
    <property type="match status" value="2"/>
</dbReference>
<feature type="domain" description="Secretion system C-terminal sorting" evidence="3">
    <location>
        <begin position="2595"/>
        <end position="2668"/>
    </location>
</feature>
<dbReference type="RefSeq" id="WP_183973717.1">
    <property type="nucleotide sequence ID" value="NZ_JACIBY010000004.1"/>
</dbReference>
<feature type="compositionally biased region" description="Polar residues" evidence="1">
    <location>
        <begin position="2577"/>
        <end position="2587"/>
    </location>
</feature>
<evidence type="ECO:0000259" key="3">
    <source>
        <dbReference type="Pfam" id="PF18962"/>
    </source>
</evidence>
<evidence type="ECO:0000256" key="1">
    <source>
        <dbReference type="SAM" id="MobiDB-lite"/>
    </source>
</evidence>
<dbReference type="NCBIfam" id="TIGR04183">
    <property type="entry name" value="Por_Secre_tail"/>
    <property type="match status" value="1"/>
</dbReference>
<evidence type="ECO:0000313" key="5">
    <source>
        <dbReference type="Proteomes" id="UP000541352"/>
    </source>
</evidence>
<gene>
    <name evidence="4" type="ORF">FHS57_002363</name>
</gene>
<keyword evidence="2" id="KW-0732">Signal</keyword>
<organism evidence="4 5">
    <name type="scientific">Runella defluvii</name>
    <dbReference type="NCBI Taxonomy" id="370973"/>
    <lineage>
        <taxon>Bacteria</taxon>
        <taxon>Pseudomonadati</taxon>
        <taxon>Bacteroidota</taxon>
        <taxon>Cytophagia</taxon>
        <taxon>Cytophagales</taxon>
        <taxon>Spirosomataceae</taxon>
        <taxon>Runella</taxon>
    </lineage>
</organism>
<dbReference type="InterPro" id="IPR011050">
    <property type="entry name" value="Pectin_lyase_fold/virulence"/>
</dbReference>
<evidence type="ECO:0000313" key="4">
    <source>
        <dbReference type="EMBL" id="MBB3838358.1"/>
    </source>
</evidence>
<dbReference type="EMBL" id="JACIBY010000004">
    <property type="protein sequence ID" value="MBB3838358.1"/>
    <property type="molecule type" value="Genomic_DNA"/>
</dbReference>
<proteinExistence type="predicted"/>
<accession>A0A7W5ZK52</accession>
<dbReference type="InterPro" id="IPR037701">
    <property type="entry name" value="Pom152"/>
</dbReference>
<dbReference type="Pfam" id="PF18962">
    <property type="entry name" value="Por_Secre_tail"/>
    <property type="match status" value="1"/>
</dbReference>
<keyword evidence="5" id="KW-1185">Reference proteome</keyword>
<dbReference type="PANTHER" id="PTHR28206">
    <property type="entry name" value="NUCLEOPORIN POM152"/>
    <property type="match status" value="1"/>
</dbReference>
<evidence type="ECO:0000256" key="2">
    <source>
        <dbReference type="SAM" id="SignalP"/>
    </source>
</evidence>
<dbReference type="PANTHER" id="PTHR28206:SF1">
    <property type="entry name" value="NUCLEOPORIN POM152"/>
    <property type="match status" value="1"/>
</dbReference>
<sequence>MKLTLQLFLLILCGALSLGSHAQSAPEVLYLQTVPSVSGCAGSEANDVVTIWSNSPQNLTVTRTFYTSADCGGEPSSATTFEITPLGISTPVRLKITLPLGMKSCKFNVVSQSNLSTSACLPLTVNPVPSRLYVNASASGANTGLTWADAFTDLQSALSYPCSSNLTEIWVAGGTYKPTADASGNTSPANPRTKTFVMVNGVAIYGGFNGTETQLTARNWRNNPTILSGNIGDTGIDTDNSYRVINNNFTSGSPLGNTAILDGFIVEKGYANGGFPFNLGGGMWNAYASPKVQNCVFRNNYATSGGGMFNDNSSSSITNCLFLNNTVTTAGAGISNGGGTDMVKVINCTFYGNAGPTTIINERSATSISNSIVWGNGGGISGGTVTYSNVQGGVSGTGNVNSDPRFENAVGGDFRLQQCSPAIDAGTNTNAPASDFAGNARPFNATGVNNTDMGAYEYQSSYSVCNCIGNNGIVYVNASASGNNSGRSWADAYTDLQSALNGARNFPSCVSQIWVAAGTYKPTADASGNTSPADARMKSFVMVNGVAIYGGFNGTETQLTARNWRSNPTILSGNIGDTGIDTDNSYRVINNNFTSGSPLGNTAILDGFIVEKGYANGGFPLSLGAGMWNSNASPNIQNCVFRNNYAVSGGGMFNDNSSSSITNCLFLNNTATTAGAGISNGGATDMVRVVNCTFYGNVGTTTINNQRSATSISNSIIWGNGGGVSGGTITYSNVQGGSGNISSDPLFVNAAGGDFRLQQCSPAIDAGTNTNAPTTDFEGNARPFNATGVSNADIGAFEYQSSYDVCTACTNITGEVFTVSSPGHSRTVTVGYWRACGLYKVRITAKGAKGGNNGGAGAIMIGDFIVSSSQVLESVAGAPGGDGNRGGGGGGSGTRIQGGVPLIIAGGGGGNSGGGSGLITTGNGQGGNWLVTGGGGGGGLNGSGFGGAMGGGAGFNALGGIATGNGGGGYGGGGGGTGLHAGGGGGQTGGTAITPSNGGASYNLGSNQNNTAGANNAGGQVIIEYLGAASLSATVTPTSQCTLPGSLSIDLTGDLNGNTSGGVEYAIVAGNSFTGTPTFADITADPFNLTSGTGTTEGTYTVRVRLKYNPTLYVDNTYSLLSPTTITPTIGTATPTTCGGSEGSITLSGFLNNTVYSVTYKKNSVAVSAANFTSNGSGVITLTGLGAGNYTEIVATYGGCVSNAATATLEDPAPPTATIASNNSPICSGNTATFSVSGTTGATLTYTLTGLAGNQTLLLDGTTQTITANNATTDVMLTLVSVTKNNCLVSLTATSTVTVNPLPTATIANNNSPICSGNNATFSVSGTTGATLTYTLTGLTGNQTLLLDGTTQTILATNATADATLTLASVTKNNCLVSLTATSTVTVNPLPTATIANNNSPICSGSNATFSVSGTTGATLTYTLTGLTGNQTLLLDGTTQTITAPNATVDVTLTLVSVTKNNCLVSLNATSTVTVNPSPTATIASNNSPICSGNNATFSVSGTTGATLTYTLTGLTGNQTLLLDGTTQTITANNATTDVMLTLVSVTKNNCLVSLTATSTVTVNPLPTATIGSNNSPICLGNTATFSVSGTTGATLTYTLTGLTGNQTLLLDGTTQTITANNATADVTLTLVSVTKNSCLVSLTATSTVAVNPLPTATIANNNSPICAGNNATFSVSGTTGATLTYTLTGLAGNQTLLLDGTTQTISANNATADVTLTLVNVTKNNCLVSLNATSTVTVNPSPTATIASNNSPICAGNNATFSVSGTTGATLTYTLTGLTGNQTLLLDGTTQTITATNATADVTFTLVSVTKNNCLVSLNATSTVTVNPLPTATVANNNSPICAGNNATFSVNGTTGATLTYTLTGLTGNQTLLLDGTTQTITAPNATADVTLTLVNVTKNNCLVSLNATSTVTVNPSPTATIAGTTTVCKNATSPKITFTGAGGTTPYTFTYKINNGSEQTIVTTSSSSVSLEAPTGQVGIVEYSLVSVKDGSSTLCSRVQTGSATVTVQGKPTITLTTLQQTLNEGNSQTFCDTDANPINGLQFTVSGSCVLGSPVWRVQVGSNGWSAWSPNAPVSQPSNNQPYRYQAACDASCAVTYTNPIELTINYRSTVPQNVTMLVDGVTVAVGETKEVCSLVNIPLSFNANCGANEVTLYSVDGGEYSAGLPVGLVDNQYHNYRVRCRQSGGTVSCVESESGVMRLKLVVIPSAPTVSLLSTGSCNSGSSFSGQSSCGSLRTVWYNASTNVALPSLPASLPLETISYYARCQTENGCVSEKSNVVTFTVTPTHVAPTITVSQDIVCTGTRVRISANCPAGSQTFWNTGVTASSFEVAFSNVTKQTYWAKCLFDGGCQSAESIRKDVYWNAFVVTLINIGESKSAVKVNDRSAWTSQFITRDGGPELEQSTQVNPTLYYVENANKMAPRYWTINVEACGLNTDGSLTFDMLATPEMGVIRSFNTHENNAPYFMYANREGWTELYAQNHPAYGFYQDNGAGGNSYDAGLPKGLYKLGIRYWDQKGWGSIYPSTRKPQGNVLAYQEYWFRIQSRDGVGVGAAREGANGSGQEAKSKGQGANGQGSDNGKQITDNGAFANVMPNPVTHTLRLKVQDSKGQTVQTALTDVSGREVLSRQFIPETNTHQEEFGVSALPTGMYFLKVTTANQQATLKVVKVE</sequence>
<dbReference type="InterPro" id="IPR059226">
    <property type="entry name" value="Choice_anch_Q_dom"/>
</dbReference>
<name>A0A7W5ZK52_9BACT</name>